<keyword evidence="3" id="KW-1185">Reference proteome</keyword>
<evidence type="ECO:0000313" key="2">
    <source>
        <dbReference type="EMBL" id="MFD1485431.1"/>
    </source>
</evidence>
<dbReference type="EMBL" id="JBHTON010000029">
    <property type="protein sequence ID" value="MFD1485431.1"/>
    <property type="molecule type" value="Genomic_DNA"/>
</dbReference>
<evidence type="ECO:0000313" key="3">
    <source>
        <dbReference type="Proteomes" id="UP001597252"/>
    </source>
</evidence>
<protein>
    <recommendedName>
        <fullName evidence="4">Extracellular protein</fullName>
    </recommendedName>
</protein>
<evidence type="ECO:0008006" key="4">
    <source>
        <dbReference type="Google" id="ProtNLM"/>
    </source>
</evidence>
<keyword evidence="1" id="KW-0812">Transmembrane</keyword>
<keyword evidence="1" id="KW-1133">Transmembrane helix</keyword>
<feature type="transmembrane region" description="Helical" evidence="1">
    <location>
        <begin position="6"/>
        <end position="27"/>
    </location>
</feature>
<dbReference type="Proteomes" id="UP001597252">
    <property type="component" value="Unassembled WGS sequence"/>
</dbReference>
<name>A0ABW4E8K7_9LACO</name>
<evidence type="ECO:0000256" key="1">
    <source>
        <dbReference type="SAM" id="Phobius"/>
    </source>
</evidence>
<reference evidence="3" key="1">
    <citation type="journal article" date="2019" name="Int. J. Syst. Evol. Microbiol.">
        <title>The Global Catalogue of Microorganisms (GCM) 10K type strain sequencing project: providing services to taxonomists for standard genome sequencing and annotation.</title>
        <authorList>
            <consortium name="The Broad Institute Genomics Platform"/>
            <consortium name="The Broad Institute Genome Sequencing Center for Infectious Disease"/>
            <person name="Wu L."/>
            <person name="Ma J."/>
        </authorList>
    </citation>
    <scope>NUCLEOTIDE SEQUENCE [LARGE SCALE GENOMIC DNA]</scope>
    <source>
        <strain evidence="3">CCM 8903</strain>
    </source>
</reference>
<comment type="caution">
    <text evidence="2">The sequence shown here is derived from an EMBL/GenBank/DDBJ whole genome shotgun (WGS) entry which is preliminary data.</text>
</comment>
<accession>A0ABW4E8K7</accession>
<dbReference type="RefSeq" id="WP_125751327.1">
    <property type="nucleotide sequence ID" value="NZ_JBHTON010000029.1"/>
</dbReference>
<sequence>MHKKRWTIVGLIIVLILAIGGGGYWYVSHAAAKKIPGNTFRYQSVSKDKTLYVTFATTGDKAVVNPDRNTALTAANSQADFDKAYAAQSKDATWNYSVSANSLTLAKADKDGQVSQWQYNGILTLGKKLTSHSFTYQIAKAGQGQAKTKTTFEQIN</sequence>
<keyword evidence="1" id="KW-0472">Membrane</keyword>
<proteinExistence type="predicted"/>
<organism evidence="2 3">
    <name type="scientific">Lacticaseibacillus baoqingensis</name>
    <dbReference type="NCBI Taxonomy" id="2486013"/>
    <lineage>
        <taxon>Bacteria</taxon>
        <taxon>Bacillati</taxon>
        <taxon>Bacillota</taxon>
        <taxon>Bacilli</taxon>
        <taxon>Lactobacillales</taxon>
        <taxon>Lactobacillaceae</taxon>
        <taxon>Lacticaseibacillus</taxon>
    </lineage>
</organism>
<gene>
    <name evidence="2" type="ORF">ACFQ5J_09335</name>
</gene>